<dbReference type="PANTHER" id="PTHR33210">
    <property type="entry name" value="PROTODERMAL FACTOR 1"/>
    <property type="match status" value="1"/>
</dbReference>
<evidence type="ECO:0000256" key="1">
    <source>
        <dbReference type="SAM" id="MobiDB-lite"/>
    </source>
</evidence>
<gene>
    <name evidence="3" type="ORF">C2S53_016508</name>
</gene>
<sequence>MERKRSNQQLALLWVAMAALLLSPSSVISSSLSFEDQKNFFYTTPPTTVLYTPPPPSPSYGSGGGHSTTPTPYHGDGGGTPPANCGGHPSMPHSPPLSVTPPTSSITMPSPPNYDPNSPPFSCTYWKKHPNLIWGLLGWWGTMGSAFGATNVPGLGANRNLVEALSNTRTDGFGDLYREGTAALLNSISHANFPYTTTQVKDRFLRALTSNKAAAAQARLFNIANQGPHPTNTNIKSRL</sequence>
<evidence type="ECO:0000313" key="4">
    <source>
        <dbReference type="Proteomes" id="UP001190926"/>
    </source>
</evidence>
<reference evidence="3 4" key="1">
    <citation type="journal article" date="2021" name="Nat. Commun.">
        <title>Incipient diploidization of the medicinal plant Perilla within 10,000 years.</title>
        <authorList>
            <person name="Zhang Y."/>
            <person name="Shen Q."/>
            <person name="Leng L."/>
            <person name="Zhang D."/>
            <person name="Chen S."/>
            <person name="Shi Y."/>
            <person name="Ning Z."/>
            <person name="Chen S."/>
        </authorList>
    </citation>
    <scope>NUCLEOTIDE SEQUENCE [LARGE SCALE GENOMIC DNA]</scope>
    <source>
        <strain evidence="4">cv. PC099</strain>
    </source>
</reference>
<dbReference type="PANTHER" id="PTHR33210:SF18">
    <property type="entry name" value="PROTODERMAL FACTOR 1"/>
    <property type="match status" value="1"/>
</dbReference>
<dbReference type="AlphaFoldDB" id="A0AAD4JN98"/>
<dbReference type="Proteomes" id="UP001190926">
    <property type="component" value="Unassembled WGS sequence"/>
</dbReference>
<feature type="chain" id="PRO_5042144452" evidence="2">
    <location>
        <begin position="30"/>
        <end position="239"/>
    </location>
</feature>
<keyword evidence="4" id="KW-1185">Reference proteome</keyword>
<evidence type="ECO:0000313" key="3">
    <source>
        <dbReference type="EMBL" id="KAH6836449.1"/>
    </source>
</evidence>
<accession>A0AAD4JN98</accession>
<feature type="signal peptide" evidence="2">
    <location>
        <begin position="1"/>
        <end position="29"/>
    </location>
</feature>
<evidence type="ECO:0000256" key="2">
    <source>
        <dbReference type="SAM" id="SignalP"/>
    </source>
</evidence>
<proteinExistence type="predicted"/>
<feature type="region of interest" description="Disordered" evidence="1">
    <location>
        <begin position="51"/>
        <end position="113"/>
    </location>
</feature>
<comment type="caution">
    <text evidence="3">The sequence shown here is derived from an EMBL/GenBank/DDBJ whole genome shotgun (WGS) entry which is preliminary data.</text>
</comment>
<dbReference type="InterPro" id="IPR039923">
    <property type="entry name" value="Protodermal_1"/>
</dbReference>
<name>A0AAD4JN98_PERFH</name>
<organism evidence="3 4">
    <name type="scientific">Perilla frutescens var. hirtella</name>
    <name type="common">Perilla citriodora</name>
    <name type="synonym">Perilla setoyensis</name>
    <dbReference type="NCBI Taxonomy" id="608512"/>
    <lineage>
        <taxon>Eukaryota</taxon>
        <taxon>Viridiplantae</taxon>
        <taxon>Streptophyta</taxon>
        <taxon>Embryophyta</taxon>
        <taxon>Tracheophyta</taxon>
        <taxon>Spermatophyta</taxon>
        <taxon>Magnoliopsida</taxon>
        <taxon>eudicotyledons</taxon>
        <taxon>Gunneridae</taxon>
        <taxon>Pentapetalae</taxon>
        <taxon>asterids</taxon>
        <taxon>lamiids</taxon>
        <taxon>Lamiales</taxon>
        <taxon>Lamiaceae</taxon>
        <taxon>Nepetoideae</taxon>
        <taxon>Elsholtzieae</taxon>
        <taxon>Perilla</taxon>
    </lineage>
</organism>
<keyword evidence="2" id="KW-0732">Signal</keyword>
<dbReference type="EMBL" id="SDAM02000020">
    <property type="protein sequence ID" value="KAH6836449.1"/>
    <property type="molecule type" value="Genomic_DNA"/>
</dbReference>
<protein>
    <submittedName>
        <fullName evidence="3">Protodermal factor 1</fullName>
    </submittedName>
</protein>